<keyword evidence="4" id="KW-0378">Hydrolase</keyword>
<dbReference type="PANTHER" id="PTHR42693:SF27">
    <property type="entry name" value="ARYLSULFATASE B [PRECURSOR]"/>
    <property type="match status" value="1"/>
</dbReference>
<dbReference type="Gene3D" id="3.40.720.10">
    <property type="entry name" value="Alkaline Phosphatase, subunit A"/>
    <property type="match status" value="1"/>
</dbReference>
<evidence type="ECO:0000256" key="2">
    <source>
        <dbReference type="SAM" id="SignalP"/>
    </source>
</evidence>
<dbReference type="SUPFAM" id="SSF53649">
    <property type="entry name" value="Alkaline phosphatase-like"/>
    <property type="match status" value="1"/>
</dbReference>
<gene>
    <name evidence="4" type="primary">atsA_28</name>
    <name evidence="4" type="ORF">ETAA8_39040</name>
</gene>
<dbReference type="InterPro" id="IPR050738">
    <property type="entry name" value="Sulfatase"/>
</dbReference>
<evidence type="ECO:0000313" key="4">
    <source>
        <dbReference type="EMBL" id="QDU28799.1"/>
    </source>
</evidence>
<proteinExistence type="inferred from homology"/>
<feature type="domain" description="Sulfatase N-terminal" evidence="3">
    <location>
        <begin position="36"/>
        <end position="356"/>
    </location>
</feature>
<sequence precursor="true">MRLLYRLATLIVAAGSFCLPFSPAFAEQIQPSGRVPNIVLILADDLGWSDVGWHGGFSKTPHMDQLVKTGIELDQHYVQPVCTPTRTALMSGRYPGRFGPHALAPSNLRAMPMGTVTLASALQSLGYTTAQTGKWHLGAKPEWGPNVFGFQHGYGTLTGAADPWTHKYRKGPYEDTWHRDGKLFHEEGNATELVAAEAVKRIEQAKGPWFVYVPFHAVHTPVDAPDEYKKLYAGMKFHDDPEKQDSRLRMAAMVSQLDAKIGQFVAALEKTKQRDNTLIVFTSDNGGIESLKNAYVGEVGHSPLNSENDPLRGQKATLYEGGTRVCAFVNWPGKLKPGKHVTPMHAVDWFPTIATVVSYQPAADLNWDGVDQWNSITGRQAAVKDRVIYIAQNAGNASLRHGDWKLIARREGKPELFNIAADPYEKEDLAGEEIERVAKLRELLQAERAKDQPTLPADLVGLPK</sequence>
<dbReference type="Pfam" id="PF00884">
    <property type="entry name" value="Sulfatase"/>
    <property type="match status" value="1"/>
</dbReference>
<dbReference type="Gene3D" id="3.30.1120.10">
    <property type="match status" value="1"/>
</dbReference>
<dbReference type="InterPro" id="IPR000917">
    <property type="entry name" value="Sulfatase_N"/>
</dbReference>
<accession>A0A517YF00</accession>
<dbReference type="AlphaFoldDB" id="A0A517YF00"/>
<comment type="similarity">
    <text evidence="1">Belongs to the sulfatase family.</text>
</comment>
<dbReference type="GO" id="GO:0004065">
    <property type="term" value="F:arylsulfatase activity"/>
    <property type="evidence" value="ECO:0007669"/>
    <property type="project" value="UniProtKB-EC"/>
</dbReference>
<dbReference type="EC" id="3.1.6.1" evidence="4"/>
<reference evidence="4 5" key="1">
    <citation type="submission" date="2019-02" db="EMBL/GenBank/DDBJ databases">
        <title>Deep-cultivation of Planctomycetes and their phenomic and genomic characterization uncovers novel biology.</title>
        <authorList>
            <person name="Wiegand S."/>
            <person name="Jogler M."/>
            <person name="Boedeker C."/>
            <person name="Pinto D."/>
            <person name="Vollmers J."/>
            <person name="Rivas-Marin E."/>
            <person name="Kohn T."/>
            <person name="Peeters S.H."/>
            <person name="Heuer A."/>
            <person name="Rast P."/>
            <person name="Oberbeckmann S."/>
            <person name="Bunk B."/>
            <person name="Jeske O."/>
            <person name="Meyerdierks A."/>
            <person name="Storesund J.E."/>
            <person name="Kallscheuer N."/>
            <person name="Luecker S."/>
            <person name="Lage O.M."/>
            <person name="Pohl T."/>
            <person name="Merkel B.J."/>
            <person name="Hornburger P."/>
            <person name="Mueller R.-W."/>
            <person name="Bruemmer F."/>
            <person name="Labrenz M."/>
            <person name="Spormann A.M."/>
            <person name="Op den Camp H."/>
            <person name="Overmann J."/>
            <person name="Amann R."/>
            <person name="Jetten M.S.M."/>
            <person name="Mascher T."/>
            <person name="Medema M.H."/>
            <person name="Devos D.P."/>
            <person name="Kaster A.-K."/>
            <person name="Ovreas L."/>
            <person name="Rohde M."/>
            <person name="Galperin M.Y."/>
            <person name="Jogler C."/>
        </authorList>
    </citation>
    <scope>NUCLEOTIDE SEQUENCE [LARGE SCALE GENOMIC DNA]</scope>
    <source>
        <strain evidence="4 5">ETA_A8</strain>
    </source>
</reference>
<name>A0A517YF00_9BACT</name>
<keyword evidence="2" id="KW-0732">Signal</keyword>
<evidence type="ECO:0000313" key="5">
    <source>
        <dbReference type="Proteomes" id="UP000315017"/>
    </source>
</evidence>
<dbReference type="CDD" id="cd16029">
    <property type="entry name" value="4-S"/>
    <property type="match status" value="1"/>
</dbReference>
<dbReference type="InterPro" id="IPR017850">
    <property type="entry name" value="Alkaline_phosphatase_core_sf"/>
</dbReference>
<protein>
    <submittedName>
        <fullName evidence="4">Arylsulfatase</fullName>
        <ecNumber evidence="4">3.1.6.1</ecNumber>
    </submittedName>
</protein>
<dbReference type="EMBL" id="CP036274">
    <property type="protein sequence ID" value="QDU28799.1"/>
    <property type="molecule type" value="Genomic_DNA"/>
</dbReference>
<evidence type="ECO:0000256" key="1">
    <source>
        <dbReference type="ARBA" id="ARBA00008779"/>
    </source>
</evidence>
<feature type="chain" id="PRO_5021889425" evidence="2">
    <location>
        <begin position="27"/>
        <end position="464"/>
    </location>
</feature>
<dbReference type="RefSeq" id="WP_145091694.1">
    <property type="nucleotide sequence ID" value="NZ_CP036274.1"/>
</dbReference>
<organism evidence="4 5">
    <name type="scientific">Anatilimnocola aggregata</name>
    <dbReference type="NCBI Taxonomy" id="2528021"/>
    <lineage>
        <taxon>Bacteria</taxon>
        <taxon>Pseudomonadati</taxon>
        <taxon>Planctomycetota</taxon>
        <taxon>Planctomycetia</taxon>
        <taxon>Pirellulales</taxon>
        <taxon>Pirellulaceae</taxon>
        <taxon>Anatilimnocola</taxon>
    </lineage>
</organism>
<evidence type="ECO:0000259" key="3">
    <source>
        <dbReference type="Pfam" id="PF00884"/>
    </source>
</evidence>
<dbReference type="PANTHER" id="PTHR42693">
    <property type="entry name" value="ARYLSULFATASE FAMILY MEMBER"/>
    <property type="match status" value="1"/>
</dbReference>
<feature type="signal peptide" evidence="2">
    <location>
        <begin position="1"/>
        <end position="26"/>
    </location>
</feature>
<dbReference type="KEGG" id="aagg:ETAA8_39040"/>
<keyword evidence="5" id="KW-1185">Reference proteome</keyword>
<dbReference type="Proteomes" id="UP000315017">
    <property type="component" value="Chromosome"/>
</dbReference>
<dbReference type="OrthoDB" id="9783154at2"/>